<keyword evidence="4 6" id="KW-1133">Transmembrane helix</keyword>
<evidence type="ECO:0000256" key="1">
    <source>
        <dbReference type="ARBA" id="ARBA00004141"/>
    </source>
</evidence>
<reference evidence="8" key="1">
    <citation type="submission" date="2021-01" db="UniProtKB">
        <authorList>
            <consortium name="EnsemblPlants"/>
        </authorList>
    </citation>
    <scope>IDENTIFICATION</scope>
</reference>
<dbReference type="InterPro" id="IPR001104">
    <property type="entry name" value="3-oxo-5_a-steroid_4-DH_C"/>
</dbReference>
<evidence type="ECO:0000256" key="2">
    <source>
        <dbReference type="ARBA" id="ARBA00007742"/>
    </source>
</evidence>
<dbReference type="Gramene" id="Kaladp0039s0492.1.v1.1">
    <property type="protein sequence ID" value="Kaladp0039s0492.1.v1.1"/>
    <property type="gene ID" value="Kaladp0039s0492.v1.1"/>
</dbReference>
<evidence type="ECO:0000256" key="3">
    <source>
        <dbReference type="ARBA" id="ARBA00022692"/>
    </source>
</evidence>
<evidence type="ECO:0000256" key="6">
    <source>
        <dbReference type="SAM" id="Phobius"/>
    </source>
</evidence>
<feature type="domain" description="3-oxo-5-alpha-steroid 4-dehydrogenase C-terminal" evidence="7">
    <location>
        <begin position="9"/>
        <end position="89"/>
    </location>
</feature>
<accession>A0A7N0TL32</accession>
<name>A0A7N0TL32_KALFE</name>
<dbReference type="Gene3D" id="1.20.120.1630">
    <property type="match status" value="1"/>
</dbReference>
<proteinExistence type="inferred from homology"/>
<keyword evidence="9" id="KW-1185">Reference proteome</keyword>
<dbReference type="AlphaFoldDB" id="A0A7N0TL32"/>
<dbReference type="InterPro" id="IPR039357">
    <property type="entry name" value="SRD5A/TECR"/>
</dbReference>
<dbReference type="PANTHER" id="PTHR10556">
    <property type="entry name" value="3-OXO-5-ALPHA-STEROID 4-DEHYDROGENASE"/>
    <property type="match status" value="1"/>
</dbReference>
<feature type="transmembrane region" description="Helical" evidence="6">
    <location>
        <begin position="35"/>
        <end position="53"/>
    </location>
</feature>
<dbReference type="GO" id="GO:0016132">
    <property type="term" value="P:brassinosteroid biosynthetic process"/>
    <property type="evidence" value="ECO:0007669"/>
    <property type="project" value="TreeGrafter"/>
</dbReference>
<evidence type="ECO:0000256" key="4">
    <source>
        <dbReference type="ARBA" id="ARBA00022989"/>
    </source>
</evidence>
<organism evidence="8 9">
    <name type="scientific">Kalanchoe fedtschenkoi</name>
    <name type="common">Lavender scallops</name>
    <name type="synonym">South American air plant</name>
    <dbReference type="NCBI Taxonomy" id="63787"/>
    <lineage>
        <taxon>Eukaryota</taxon>
        <taxon>Viridiplantae</taxon>
        <taxon>Streptophyta</taxon>
        <taxon>Embryophyta</taxon>
        <taxon>Tracheophyta</taxon>
        <taxon>Spermatophyta</taxon>
        <taxon>Magnoliopsida</taxon>
        <taxon>eudicotyledons</taxon>
        <taxon>Gunneridae</taxon>
        <taxon>Pentapetalae</taxon>
        <taxon>Saxifragales</taxon>
        <taxon>Crassulaceae</taxon>
        <taxon>Kalanchoe</taxon>
    </lineage>
</organism>
<evidence type="ECO:0000313" key="8">
    <source>
        <dbReference type="EnsemblPlants" id="Kaladp0039s0492.1.v1.1"/>
    </source>
</evidence>
<evidence type="ECO:0000259" key="7">
    <source>
        <dbReference type="Pfam" id="PF02544"/>
    </source>
</evidence>
<protein>
    <recommendedName>
        <fullName evidence="7">3-oxo-5-alpha-steroid 4-dehydrogenase C-terminal domain-containing protein</fullName>
    </recommendedName>
</protein>
<keyword evidence="3 6" id="KW-0812">Transmembrane</keyword>
<dbReference type="Proteomes" id="UP000594263">
    <property type="component" value="Unplaced"/>
</dbReference>
<dbReference type="OMA" id="MEMACGV"/>
<dbReference type="PROSITE" id="PS50244">
    <property type="entry name" value="S5A_REDUCTASE"/>
    <property type="match status" value="1"/>
</dbReference>
<sequence length="89" mass="10272">MEMACGVGGGGYKIPRGGWFEAVSCPNYLGEIVEWLGWALMTWNWAGLGFWLYTCSNLVPRARANHMWYLEKFKGEYPKNRKAVIPYLY</sequence>
<dbReference type="PANTHER" id="PTHR10556:SF43">
    <property type="entry name" value="STEROID 5-ALPHA-REDUCTASE DET2"/>
    <property type="match status" value="1"/>
</dbReference>
<evidence type="ECO:0000313" key="9">
    <source>
        <dbReference type="Proteomes" id="UP000594263"/>
    </source>
</evidence>
<dbReference type="GO" id="GO:0016627">
    <property type="term" value="F:oxidoreductase activity, acting on the CH-CH group of donors"/>
    <property type="evidence" value="ECO:0007669"/>
    <property type="project" value="InterPro"/>
</dbReference>
<evidence type="ECO:0000256" key="5">
    <source>
        <dbReference type="ARBA" id="ARBA00023136"/>
    </source>
</evidence>
<comment type="similarity">
    <text evidence="2">Belongs to the steroid 5-alpha reductase family.</text>
</comment>
<dbReference type="Pfam" id="PF02544">
    <property type="entry name" value="Steroid_dh"/>
    <property type="match status" value="1"/>
</dbReference>
<dbReference type="GO" id="GO:0016020">
    <property type="term" value="C:membrane"/>
    <property type="evidence" value="ECO:0007669"/>
    <property type="project" value="UniProtKB-SubCell"/>
</dbReference>
<comment type="subcellular location">
    <subcellularLocation>
        <location evidence="1">Membrane</location>
        <topology evidence="1">Multi-pass membrane protein</topology>
    </subcellularLocation>
</comment>
<dbReference type="EnsemblPlants" id="Kaladp0039s0492.1.v1.1">
    <property type="protein sequence ID" value="Kaladp0039s0492.1.v1.1"/>
    <property type="gene ID" value="Kaladp0039s0492.v1.1"/>
</dbReference>
<keyword evidence="5 6" id="KW-0472">Membrane</keyword>